<reference evidence="12" key="1">
    <citation type="submission" date="2023-10" db="EMBL/GenBank/DDBJ databases">
        <authorList>
            <person name="Chen Y."/>
            <person name="Shah S."/>
            <person name="Dougan E. K."/>
            <person name="Thang M."/>
            <person name="Chan C."/>
        </authorList>
    </citation>
    <scope>NUCLEOTIDE SEQUENCE [LARGE SCALE GENOMIC DNA]</scope>
</reference>
<evidence type="ECO:0000313" key="12">
    <source>
        <dbReference type="EMBL" id="CAK0830676.1"/>
    </source>
</evidence>
<evidence type="ECO:0000256" key="3">
    <source>
        <dbReference type="ARBA" id="ARBA00022568"/>
    </source>
</evidence>
<evidence type="ECO:0000256" key="9">
    <source>
        <dbReference type="RuleBase" id="RU365028"/>
    </source>
</evidence>
<evidence type="ECO:0000256" key="2">
    <source>
        <dbReference type="ARBA" id="ARBA00022448"/>
    </source>
</evidence>
<name>A0ABN9SF48_9DINO</name>
<comment type="caution">
    <text evidence="9">Lacks conserved residue(s) required for the propagation of feature annotation.</text>
</comment>
<comment type="subcellular location">
    <subcellularLocation>
        <location evidence="1">Endomembrane system</location>
        <topology evidence="1">Multi-pass membrane protein</topology>
    </subcellularLocation>
</comment>
<evidence type="ECO:0000256" key="6">
    <source>
        <dbReference type="ARBA" id="ARBA00022989"/>
    </source>
</evidence>
<gene>
    <name evidence="12" type="ORF">PCOR1329_LOCUS29252</name>
</gene>
<keyword evidence="4 9" id="KW-0812">Transmembrane</keyword>
<dbReference type="InterPro" id="IPR004713">
    <property type="entry name" value="CaH_exchang"/>
</dbReference>
<evidence type="ECO:0000313" key="13">
    <source>
        <dbReference type="Proteomes" id="UP001189429"/>
    </source>
</evidence>
<feature type="region of interest" description="Disordered" evidence="10">
    <location>
        <begin position="1"/>
        <end position="27"/>
    </location>
</feature>
<dbReference type="Pfam" id="PF01699">
    <property type="entry name" value="Na_Ca_ex"/>
    <property type="match status" value="2"/>
</dbReference>
<keyword evidence="2 9" id="KW-0813">Transport</keyword>
<dbReference type="Gene3D" id="1.20.1420.30">
    <property type="entry name" value="NCX, central ion-binding region"/>
    <property type="match status" value="1"/>
</dbReference>
<keyword evidence="13" id="KW-1185">Reference proteome</keyword>
<feature type="transmembrane region" description="Helical" evidence="9">
    <location>
        <begin position="351"/>
        <end position="373"/>
    </location>
</feature>
<keyword evidence="8 9" id="KW-0472">Membrane</keyword>
<feature type="domain" description="Sodium/calcium exchanger membrane region" evidence="11">
    <location>
        <begin position="255"/>
        <end position="393"/>
    </location>
</feature>
<proteinExistence type="inferred from homology"/>
<dbReference type="Proteomes" id="UP001189429">
    <property type="component" value="Unassembled WGS sequence"/>
</dbReference>
<evidence type="ECO:0000256" key="5">
    <source>
        <dbReference type="ARBA" id="ARBA00022837"/>
    </source>
</evidence>
<evidence type="ECO:0000256" key="8">
    <source>
        <dbReference type="ARBA" id="ARBA00023136"/>
    </source>
</evidence>
<dbReference type="NCBIfam" id="TIGR00378">
    <property type="entry name" value="cax"/>
    <property type="match status" value="1"/>
</dbReference>
<evidence type="ECO:0000256" key="4">
    <source>
        <dbReference type="ARBA" id="ARBA00022692"/>
    </source>
</evidence>
<evidence type="ECO:0000256" key="10">
    <source>
        <dbReference type="SAM" id="MobiDB-lite"/>
    </source>
</evidence>
<dbReference type="PANTHER" id="PTHR31503">
    <property type="entry name" value="VACUOLAR CALCIUM ION TRANSPORTER"/>
    <property type="match status" value="1"/>
</dbReference>
<keyword evidence="3 9" id="KW-0109">Calcium transport</keyword>
<keyword evidence="9" id="KW-0050">Antiport</keyword>
<accession>A0ABN9SF48</accession>
<evidence type="ECO:0000256" key="1">
    <source>
        <dbReference type="ARBA" id="ARBA00004127"/>
    </source>
</evidence>
<dbReference type="PANTHER" id="PTHR31503:SF22">
    <property type="entry name" value="VACUOLAR CALCIUM ION TRANSPORTER"/>
    <property type="match status" value="1"/>
</dbReference>
<feature type="transmembrane region" description="Helical" evidence="9">
    <location>
        <begin position="318"/>
        <end position="344"/>
    </location>
</feature>
<feature type="domain" description="Sodium/calcium exchanger membrane region" evidence="11">
    <location>
        <begin position="77"/>
        <end position="229"/>
    </location>
</feature>
<feature type="transmembrane region" description="Helical" evidence="9">
    <location>
        <begin position="379"/>
        <end position="400"/>
    </location>
</feature>
<dbReference type="InterPro" id="IPR004837">
    <property type="entry name" value="NaCa_Exmemb"/>
</dbReference>
<sequence length="405" mass="43308">MSKRVTAWDEEGQAHDPLAGSHGEHGEAGRVAPASGYAAEQFDLLCGLFSGWVNVLLVARWRIPIGQVCRHLECDSVIVFSTNFLAIIPLASLLGGATEALSEHTGQLLGGLLNATFGNVVEMIMCVQSVRAGLISVVQGNLLGSILSNLLLVLGMALVASGIKRKIASFNSQGAAANMTCQLVASISVCLPTMYDTVHGATGEEVLQISRICSLLLISLYGLFLFFMLQTHSELFADEGAEEEPGQGLSPWLCVALLIILTMMVERSSDALVDVIEEFSNKYGISKAFIGVILLPIVGNAAEHATAVTAAYNGMIDLALGVAVGSSTQIALFVVPVSVIFGWIYGQPMDLNFTVFDTVCQMLTVFLVSQVLQHGTTNWLHGAMLMSVYFFIAIETLYIMEPARA</sequence>
<keyword evidence="6 9" id="KW-1133">Transmembrane helix</keyword>
<organism evidence="12 13">
    <name type="scientific">Prorocentrum cordatum</name>
    <dbReference type="NCBI Taxonomy" id="2364126"/>
    <lineage>
        <taxon>Eukaryota</taxon>
        <taxon>Sar</taxon>
        <taxon>Alveolata</taxon>
        <taxon>Dinophyceae</taxon>
        <taxon>Prorocentrales</taxon>
        <taxon>Prorocentraceae</taxon>
        <taxon>Prorocentrum</taxon>
    </lineage>
</organism>
<feature type="transmembrane region" description="Helical" evidence="9">
    <location>
        <begin position="249"/>
        <end position="267"/>
    </location>
</feature>
<dbReference type="EMBL" id="CAUYUJ010010990">
    <property type="protein sequence ID" value="CAK0830676.1"/>
    <property type="molecule type" value="Genomic_DNA"/>
</dbReference>
<keyword evidence="7 9" id="KW-0406">Ion transport</keyword>
<feature type="transmembrane region" description="Helical" evidence="9">
    <location>
        <begin position="77"/>
        <end position="96"/>
    </location>
</feature>
<protein>
    <recommendedName>
        <fullName evidence="11">Sodium/calcium exchanger membrane region domain-containing protein</fullName>
    </recommendedName>
</protein>
<evidence type="ECO:0000256" key="7">
    <source>
        <dbReference type="ARBA" id="ARBA00023065"/>
    </source>
</evidence>
<feature type="transmembrane region" description="Helical" evidence="9">
    <location>
        <begin position="142"/>
        <end position="163"/>
    </location>
</feature>
<keyword evidence="5 9" id="KW-0106">Calcium</keyword>
<comment type="similarity">
    <text evidence="9">Belongs to the Ca(2+):cation antiporter (CaCA) (TC 2.A.19) family.</text>
</comment>
<dbReference type="InterPro" id="IPR004798">
    <property type="entry name" value="CAX-like"/>
</dbReference>
<comment type="caution">
    <text evidence="12">The sequence shown here is derived from an EMBL/GenBank/DDBJ whole genome shotgun (WGS) entry which is preliminary data.</text>
</comment>
<dbReference type="InterPro" id="IPR044880">
    <property type="entry name" value="NCX_ion-bd_dom_sf"/>
</dbReference>
<evidence type="ECO:0000259" key="11">
    <source>
        <dbReference type="Pfam" id="PF01699"/>
    </source>
</evidence>
<feature type="transmembrane region" description="Helical" evidence="9">
    <location>
        <begin position="288"/>
        <end position="312"/>
    </location>
</feature>
<feature type="transmembrane region" description="Helical" evidence="9">
    <location>
        <begin position="212"/>
        <end position="229"/>
    </location>
</feature>